<proteinExistence type="predicted"/>
<comment type="caution">
    <text evidence="1">The sequence shown here is derived from an EMBL/GenBank/DDBJ whole genome shotgun (WGS) entry which is preliminary data.</text>
</comment>
<protein>
    <submittedName>
        <fullName evidence="1">Uncharacterized protein</fullName>
    </submittedName>
</protein>
<accession>A0A7R7Z538</accession>
<sequence>MRKKVQQIGNQQRHRFRAKFCRLGYKVSYGHFKPTLLLTEVELIDDMEKPQVVTSHLWFNYTTGFQRLGQLQPGDVILFNARVHQYRKGYFTAKQEVDYNLSHPSKVGLASGQKRPLVPEDNVALIGMIMMQNKDYYLANDRPYEPFYVSRYQDWLQKG</sequence>
<reference evidence="1 2" key="1">
    <citation type="submission" date="2019-10" db="EMBL/GenBank/DDBJ databases">
        <title>Genome Sequencing and assembly of Lactobacillus fermentum I2, a lactic acid bacteria.</title>
        <authorList>
            <person name="Lopes L.S."/>
            <person name="Persinoti G.F."/>
            <person name="Riano-Pachon D.M."/>
            <person name="Labate C.A."/>
        </authorList>
    </citation>
    <scope>NUCLEOTIDE SEQUENCE [LARGE SCALE GENOMIC DNA]</scope>
    <source>
        <strain evidence="1 2">I2</strain>
    </source>
</reference>
<dbReference type="Proteomes" id="UP000466799">
    <property type="component" value="Unassembled WGS sequence"/>
</dbReference>
<dbReference type="AlphaFoldDB" id="A0A7R7Z538"/>
<evidence type="ECO:0000313" key="1">
    <source>
        <dbReference type="EMBL" id="MPQ35573.1"/>
    </source>
</evidence>
<organism evidence="1 2">
    <name type="scientific">Limosilactobacillus fermentum</name>
    <name type="common">Lactobacillus fermentum</name>
    <dbReference type="NCBI Taxonomy" id="1613"/>
    <lineage>
        <taxon>Bacteria</taxon>
        <taxon>Bacillati</taxon>
        <taxon>Bacillota</taxon>
        <taxon>Bacilli</taxon>
        <taxon>Lactobacillales</taxon>
        <taxon>Lactobacillaceae</taxon>
        <taxon>Limosilactobacillus</taxon>
    </lineage>
</organism>
<dbReference type="RefSeq" id="WP_076811022.1">
    <property type="nucleotide sequence ID" value="NZ_AP024320.1"/>
</dbReference>
<name>A0A7R7Z538_LIMFE</name>
<evidence type="ECO:0000313" key="2">
    <source>
        <dbReference type="Proteomes" id="UP000466799"/>
    </source>
</evidence>
<dbReference type="EMBL" id="WHJL01000073">
    <property type="protein sequence ID" value="MPQ35573.1"/>
    <property type="molecule type" value="Genomic_DNA"/>
</dbReference>
<gene>
    <name evidence="1" type="ORF">GC247_06705</name>
</gene>